<proteinExistence type="predicted"/>
<sequence>MRLPCILTLGSASVVLAEDQPRNQKPLSPHPGTVTTPPQKFMSCSKTYGPDWETCGDEATSRFCYSPAQGQSCCAVDNGYCEKGTWCAPMAGYCCLDGENLESCAQSAGFELPGSESSYLPSLKRSVSLLEVREVVVGEVKVSVAAKKKTLVALGLGIGVVGLLMLSC</sequence>
<keyword evidence="3" id="KW-1185">Reference proteome</keyword>
<reference evidence="2 3" key="1">
    <citation type="journal article" date="2023" name="bioRxiv">
        <title>High-quality genome assemblies of four members of thePodospora anserinaspecies complex.</title>
        <authorList>
            <person name="Ament-Velasquez S.L."/>
            <person name="Vogan A.A."/>
            <person name="Wallerman O."/>
            <person name="Hartmann F."/>
            <person name="Gautier V."/>
            <person name="Silar P."/>
            <person name="Giraud T."/>
            <person name="Johannesson H."/>
        </authorList>
    </citation>
    <scope>NUCLEOTIDE SEQUENCE [LARGE SCALE GENOMIC DNA]</scope>
    <source>
        <strain evidence="2 3">CBS 112042</strain>
    </source>
</reference>
<feature type="chain" id="PRO_5045279305" description="Granulins domain-containing protein" evidence="1">
    <location>
        <begin position="18"/>
        <end position="168"/>
    </location>
</feature>
<gene>
    <name evidence="2" type="ORF">QC761_102960</name>
</gene>
<organism evidence="2 3">
    <name type="scientific">Podospora bellae-mahoneyi</name>
    <dbReference type="NCBI Taxonomy" id="2093777"/>
    <lineage>
        <taxon>Eukaryota</taxon>
        <taxon>Fungi</taxon>
        <taxon>Dikarya</taxon>
        <taxon>Ascomycota</taxon>
        <taxon>Pezizomycotina</taxon>
        <taxon>Sordariomycetes</taxon>
        <taxon>Sordariomycetidae</taxon>
        <taxon>Sordariales</taxon>
        <taxon>Podosporaceae</taxon>
        <taxon>Podospora</taxon>
    </lineage>
</organism>
<accession>A0ABR0FUH2</accession>
<protein>
    <recommendedName>
        <fullName evidence="4">Granulins domain-containing protein</fullName>
    </recommendedName>
</protein>
<comment type="caution">
    <text evidence="2">The sequence shown here is derived from an EMBL/GenBank/DDBJ whole genome shotgun (WGS) entry which is preliminary data.</text>
</comment>
<feature type="signal peptide" evidence="1">
    <location>
        <begin position="1"/>
        <end position="17"/>
    </location>
</feature>
<dbReference type="EMBL" id="JAFFGZ010000001">
    <property type="protein sequence ID" value="KAK4647611.1"/>
    <property type="molecule type" value="Genomic_DNA"/>
</dbReference>
<dbReference type="RefSeq" id="XP_062736587.1">
    <property type="nucleotide sequence ID" value="XM_062873541.1"/>
</dbReference>
<dbReference type="Proteomes" id="UP001322138">
    <property type="component" value="Unassembled WGS sequence"/>
</dbReference>
<evidence type="ECO:0008006" key="4">
    <source>
        <dbReference type="Google" id="ProtNLM"/>
    </source>
</evidence>
<dbReference type="GeneID" id="87893023"/>
<evidence type="ECO:0000313" key="2">
    <source>
        <dbReference type="EMBL" id="KAK4647611.1"/>
    </source>
</evidence>
<keyword evidence="1" id="KW-0732">Signal</keyword>
<evidence type="ECO:0000256" key="1">
    <source>
        <dbReference type="SAM" id="SignalP"/>
    </source>
</evidence>
<name>A0ABR0FUH2_9PEZI</name>
<evidence type="ECO:0000313" key="3">
    <source>
        <dbReference type="Proteomes" id="UP001322138"/>
    </source>
</evidence>